<dbReference type="Pfam" id="PF02557">
    <property type="entry name" value="VanY"/>
    <property type="match status" value="1"/>
</dbReference>
<accession>A0AAC9EN12</accession>
<dbReference type="SUPFAM" id="SSF55166">
    <property type="entry name" value="Hedgehog/DD-peptidase"/>
    <property type="match status" value="1"/>
</dbReference>
<dbReference type="InterPro" id="IPR003709">
    <property type="entry name" value="VanY-like_core_dom"/>
</dbReference>
<organism evidence="2 3">
    <name type="scientific">Haemophilus ducreyi</name>
    <dbReference type="NCBI Taxonomy" id="730"/>
    <lineage>
        <taxon>Bacteria</taxon>
        <taxon>Pseudomonadati</taxon>
        <taxon>Pseudomonadota</taxon>
        <taxon>Gammaproteobacteria</taxon>
        <taxon>Pasteurellales</taxon>
        <taxon>Pasteurellaceae</taxon>
        <taxon>Haemophilus</taxon>
    </lineage>
</organism>
<gene>
    <name evidence="2" type="ORF">RZ57_02505</name>
</gene>
<sequence length="226" mass="26088">MKYTNLDQILTGKARNHLIALPNPISVNHYLQAEVVTAFLGLQHAAKRADFNLQPASTYRDFNRQMLIWNAKFNGKRKIHNDASKQIDITTLTDLAKIKAILRWSAVPGASRHHWGTEIDIFDPDLLPQGQHLQLEPWEYQSNGYFAPLIKWLHQHSASFGFYFPFDGIQNSQVGEEPWHLSYRPIASQYEKIFTKTMLQTAWQNEPLAGKNCLLNHFSELFSQLK</sequence>
<dbReference type="PANTHER" id="PTHR34385">
    <property type="entry name" value="D-ALANYL-D-ALANINE CARBOXYPEPTIDASE"/>
    <property type="match status" value="1"/>
</dbReference>
<dbReference type="OMA" id="GSRHHWG"/>
<dbReference type="GO" id="GO:0008233">
    <property type="term" value="F:peptidase activity"/>
    <property type="evidence" value="ECO:0007669"/>
    <property type="project" value="InterPro"/>
</dbReference>
<reference evidence="2 3" key="1">
    <citation type="journal article" date="2015" name="PLoS Negl. Trop. Dis.">
        <title>Haemophilus ducreyi Cutaneous Ulcer Strains Are Nearly Identical to Class I Genital Ulcer Strains.</title>
        <authorList>
            <person name="Gangaiah D."/>
            <person name="Webb K.M."/>
            <person name="Humphreys T.L."/>
            <person name="Fortney K.R."/>
            <person name="Toh E."/>
            <person name="Tai A."/>
            <person name="Katz S.S."/>
            <person name="Pillay A."/>
            <person name="Chen C.Y."/>
            <person name="Roberts S.A."/>
            <person name="Munson R.S.Jr."/>
            <person name="Spinola S.M."/>
        </authorList>
    </citation>
    <scope>NUCLEOTIDE SEQUENCE [LARGE SCALE GENOMIC DNA]</scope>
    <source>
        <strain evidence="3">CLU2</strain>
    </source>
</reference>
<dbReference type="InterPro" id="IPR052179">
    <property type="entry name" value="DD-CPase-like"/>
</dbReference>
<feature type="domain" description="D-alanyl-D-alanine carboxypeptidase-like core" evidence="1">
    <location>
        <begin position="28"/>
        <end position="185"/>
    </location>
</feature>
<dbReference type="CDD" id="cd14847">
    <property type="entry name" value="DD-carboxypeptidase_like"/>
    <property type="match status" value="1"/>
</dbReference>
<evidence type="ECO:0000313" key="3">
    <source>
        <dbReference type="Proteomes" id="UP000060132"/>
    </source>
</evidence>
<dbReference type="Proteomes" id="UP000060132">
    <property type="component" value="Chromosome"/>
</dbReference>
<dbReference type="PANTHER" id="PTHR34385:SF1">
    <property type="entry name" value="PEPTIDOGLYCAN L-ALANYL-D-GLUTAMATE ENDOPEPTIDASE CWLK"/>
    <property type="match status" value="1"/>
</dbReference>
<name>A0AAC9EN12_HAEDC</name>
<dbReference type="RefSeq" id="WP_010944619.1">
    <property type="nucleotide sequence ID" value="NZ_CP011218.1"/>
</dbReference>
<dbReference type="EMBL" id="CP011219">
    <property type="protein sequence ID" value="AKO32082.1"/>
    <property type="molecule type" value="Genomic_DNA"/>
</dbReference>
<evidence type="ECO:0000313" key="2">
    <source>
        <dbReference type="EMBL" id="AKO32082.1"/>
    </source>
</evidence>
<dbReference type="Gene3D" id="3.30.1380.10">
    <property type="match status" value="1"/>
</dbReference>
<evidence type="ECO:0000259" key="1">
    <source>
        <dbReference type="Pfam" id="PF02557"/>
    </source>
</evidence>
<dbReference type="AlphaFoldDB" id="A0AAC9EN12"/>
<dbReference type="InterPro" id="IPR009045">
    <property type="entry name" value="Zn_M74/Hedgehog-like"/>
</dbReference>
<proteinExistence type="predicted"/>
<dbReference type="GO" id="GO:0006508">
    <property type="term" value="P:proteolysis"/>
    <property type="evidence" value="ECO:0007669"/>
    <property type="project" value="InterPro"/>
</dbReference>
<protein>
    <submittedName>
        <fullName evidence="2">Peptidase M15</fullName>
    </submittedName>
</protein>